<reference evidence="3" key="1">
    <citation type="submission" date="2017-02" db="UniProtKB">
        <authorList>
            <consortium name="WormBaseParasite"/>
        </authorList>
    </citation>
    <scope>IDENTIFICATION</scope>
</reference>
<evidence type="ECO:0000313" key="3">
    <source>
        <dbReference type="WBParaSite" id="SPAL_0000248800.1"/>
    </source>
</evidence>
<dbReference type="Proteomes" id="UP000046392">
    <property type="component" value="Unplaced"/>
</dbReference>
<proteinExistence type="predicted"/>
<organism evidence="2 3">
    <name type="scientific">Strongyloides papillosus</name>
    <name type="common">Intestinal threadworm</name>
    <dbReference type="NCBI Taxonomy" id="174720"/>
    <lineage>
        <taxon>Eukaryota</taxon>
        <taxon>Metazoa</taxon>
        <taxon>Ecdysozoa</taxon>
        <taxon>Nematoda</taxon>
        <taxon>Chromadorea</taxon>
        <taxon>Rhabditida</taxon>
        <taxon>Tylenchina</taxon>
        <taxon>Panagrolaimomorpha</taxon>
        <taxon>Strongyloidoidea</taxon>
        <taxon>Strongyloididae</taxon>
        <taxon>Strongyloides</taxon>
    </lineage>
</organism>
<dbReference type="WBParaSite" id="SPAL_0000248800.1">
    <property type="protein sequence ID" value="SPAL_0000248800.1"/>
    <property type="gene ID" value="SPAL_0000248800"/>
</dbReference>
<keyword evidence="2" id="KW-1185">Reference proteome</keyword>
<feature type="signal peptide" evidence="1">
    <location>
        <begin position="1"/>
        <end position="22"/>
    </location>
</feature>
<sequence>MNIYYFFIFNIFYLTLVSKVKGADKYEFPIFQSDECRPNKFAVLHPRYDSHLTWVLSPTCDLAVKYNWDTGIFTKHGDKELKSLKGNCSDVNNNEIFTNFDNGTLFFIFVNRQNNTIHLDVVVVDTIEFWNSETPYINILEDIPENIRFSEKLTIQNNTEIKNCIGEKDNTTINVLCIDSTQLIKYEYFFNVSDTKTMALKELTDLDVVLWEGQKYFLHYHNNFLYILYKSEHIIPNMEQHMIYAHKISEESCGNFNKCHPGFFLPLTNEIDLYYYKIISLKNLGIIYDVCLRLSAECTSHFLPDDKNLDSHTCTHAKAFNNGNVITSGVVPISNHYTGLFSSLSSGLCSLKRAYVPKKYILHDR</sequence>
<accession>A0A0N5B8W5</accession>
<dbReference type="AlphaFoldDB" id="A0A0N5B8W5"/>
<feature type="chain" id="PRO_5005894097" evidence="1">
    <location>
        <begin position="23"/>
        <end position="365"/>
    </location>
</feature>
<name>A0A0N5B8W5_STREA</name>
<evidence type="ECO:0000313" key="2">
    <source>
        <dbReference type="Proteomes" id="UP000046392"/>
    </source>
</evidence>
<evidence type="ECO:0000256" key="1">
    <source>
        <dbReference type="SAM" id="SignalP"/>
    </source>
</evidence>
<protein>
    <submittedName>
        <fullName evidence="3">CUB domain-containing protein</fullName>
    </submittedName>
</protein>
<keyword evidence="1" id="KW-0732">Signal</keyword>